<gene>
    <name evidence="11" type="ORF">AWH56_15425</name>
</gene>
<dbReference type="SUPFAM" id="SSF55874">
    <property type="entry name" value="ATPase domain of HSP90 chaperone/DNA topoisomerase II/histidine kinase"/>
    <property type="match status" value="1"/>
</dbReference>
<keyword evidence="9" id="KW-0812">Transmembrane</keyword>
<keyword evidence="4" id="KW-0808">Transferase</keyword>
<keyword evidence="3" id="KW-0597">Phosphoprotein</keyword>
<keyword evidence="9" id="KW-0472">Membrane</keyword>
<accession>A0A1S2LGN9</accession>
<dbReference type="InterPro" id="IPR050482">
    <property type="entry name" value="Sensor_HK_TwoCompSys"/>
</dbReference>
<dbReference type="InterPro" id="IPR011712">
    <property type="entry name" value="Sig_transdc_His_kin_sub3_dim/P"/>
</dbReference>
<keyword evidence="7" id="KW-0067">ATP-binding</keyword>
<dbReference type="Gene3D" id="3.30.565.10">
    <property type="entry name" value="Histidine kinase-like ATPase, C-terminal domain"/>
    <property type="match status" value="1"/>
</dbReference>
<feature type="transmembrane region" description="Helical" evidence="9">
    <location>
        <begin position="55"/>
        <end position="73"/>
    </location>
</feature>
<proteinExistence type="predicted"/>
<dbReference type="PANTHER" id="PTHR24421">
    <property type="entry name" value="NITRATE/NITRITE SENSOR PROTEIN NARX-RELATED"/>
    <property type="match status" value="1"/>
</dbReference>
<dbReference type="AlphaFoldDB" id="A0A1S2LGN9"/>
<evidence type="ECO:0000256" key="3">
    <source>
        <dbReference type="ARBA" id="ARBA00022553"/>
    </source>
</evidence>
<dbReference type="GO" id="GO:0016020">
    <property type="term" value="C:membrane"/>
    <property type="evidence" value="ECO:0007669"/>
    <property type="project" value="InterPro"/>
</dbReference>
<protein>
    <recommendedName>
        <fullName evidence="2">histidine kinase</fullName>
        <ecNumber evidence="2">2.7.13.3</ecNumber>
    </recommendedName>
</protein>
<evidence type="ECO:0000256" key="8">
    <source>
        <dbReference type="ARBA" id="ARBA00023012"/>
    </source>
</evidence>
<organism evidence="11">
    <name type="scientific">Anaerobacillus isosaccharinicus</name>
    <dbReference type="NCBI Taxonomy" id="1532552"/>
    <lineage>
        <taxon>Bacteria</taxon>
        <taxon>Bacillati</taxon>
        <taxon>Bacillota</taxon>
        <taxon>Bacilli</taxon>
        <taxon>Bacillales</taxon>
        <taxon>Bacillaceae</taxon>
        <taxon>Anaerobacillus</taxon>
    </lineage>
</organism>
<dbReference type="InterPro" id="IPR036890">
    <property type="entry name" value="HATPase_C_sf"/>
</dbReference>
<dbReference type="EMBL" id="LQXD01000133">
    <property type="protein sequence ID" value="OIJ11692.1"/>
    <property type="molecule type" value="Genomic_DNA"/>
</dbReference>
<feature type="transmembrane region" description="Helical" evidence="9">
    <location>
        <begin position="132"/>
        <end position="149"/>
    </location>
</feature>
<dbReference type="CDD" id="cd16917">
    <property type="entry name" value="HATPase_UhpB-NarQ-NarX-like"/>
    <property type="match status" value="1"/>
</dbReference>
<feature type="transmembrane region" description="Helical" evidence="9">
    <location>
        <begin position="7"/>
        <end position="24"/>
    </location>
</feature>
<evidence type="ECO:0000313" key="11">
    <source>
        <dbReference type="EMBL" id="OIJ11692.1"/>
    </source>
</evidence>
<dbReference type="EC" id="2.7.13.3" evidence="2"/>
<comment type="catalytic activity">
    <reaction evidence="1">
        <text>ATP + protein L-histidine = ADP + protein N-phospho-L-histidine.</text>
        <dbReference type="EC" id="2.7.13.3"/>
    </reaction>
</comment>
<reference evidence="11" key="1">
    <citation type="submission" date="2016-10" db="EMBL/GenBank/DDBJ databases">
        <title>Draft genome sequences of four alkaliphilic bacteria belonging to the Anaerobacillus genus.</title>
        <authorList>
            <person name="Bassil N.M."/>
            <person name="Lloyd J.R."/>
        </authorList>
    </citation>
    <scope>NUCLEOTIDE SEQUENCE [LARGE SCALE GENOMIC DNA]</scope>
    <source>
        <strain evidence="11">NB2006</strain>
    </source>
</reference>
<evidence type="ECO:0000256" key="1">
    <source>
        <dbReference type="ARBA" id="ARBA00000085"/>
    </source>
</evidence>
<comment type="caution">
    <text evidence="11">The sequence shown here is derived from an EMBL/GenBank/DDBJ whole genome shotgun (WGS) entry which is preliminary data.</text>
</comment>
<name>A0A1S2LGN9_9BACI</name>
<dbReference type="Gene3D" id="1.20.5.1930">
    <property type="match status" value="1"/>
</dbReference>
<dbReference type="GO" id="GO:0046983">
    <property type="term" value="F:protein dimerization activity"/>
    <property type="evidence" value="ECO:0007669"/>
    <property type="project" value="InterPro"/>
</dbReference>
<dbReference type="PANTHER" id="PTHR24421:SF10">
    <property type="entry name" value="NITRATE_NITRITE SENSOR PROTEIN NARQ"/>
    <property type="match status" value="1"/>
</dbReference>
<evidence type="ECO:0000256" key="4">
    <source>
        <dbReference type="ARBA" id="ARBA00022679"/>
    </source>
</evidence>
<evidence type="ECO:0000256" key="2">
    <source>
        <dbReference type="ARBA" id="ARBA00012438"/>
    </source>
</evidence>
<evidence type="ECO:0000256" key="6">
    <source>
        <dbReference type="ARBA" id="ARBA00022777"/>
    </source>
</evidence>
<sequence>MLRKLLNFIKIVLSMLLFFISLQYEQASPERTTLLIVLFTLFLGWGLIRARLGSFFWLFYIDAILLLLLDYQSRFVVNYFIHSIYFLLIIEAGIVLRRKYLNRTIIPIMIVALSKYIYLLYFQLNARSLSEALFHLFALLFMLSLFHYVQLQKEAQAKHELLYKELLSTHRQLKSYMEEAEQVTVLRERNRIGREIHDSVGHELTALIMQLEMSLLSMKHSKTTAEVETLVLKARDTARSCLSETRNAVYTLNDEHVQFLEAIKTLVHKLKHDQRFEAELSIDSEVEELNFSEEENKTLYRVIQEALTNAMRHSATKGASISIQLDQRGCLVFIIKNSVVTNHWKDGFGISNMKSRLDSLGGSITVMIQDREFITRGELPLAGRIKE</sequence>
<keyword evidence="9" id="KW-1133">Transmembrane helix</keyword>
<evidence type="ECO:0000256" key="9">
    <source>
        <dbReference type="SAM" id="Phobius"/>
    </source>
</evidence>
<feature type="domain" description="Signal transduction histidine kinase subgroup 3 dimerisation and phosphoacceptor" evidence="10">
    <location>
        <begin position="188"/>
        <end position="254"/>
    </location>
</feature>
<evidence type="ECO:0000256" key="7">
    <source>
        <dbReference type="ARBA" id="ARBA00022840"/>
    </source>
</evidence>
<feature type="transmembrane region" description="Helical" evidence="9">
    <location>
        <begin position="79"/>
        <end position="96"/>
    </location>
</feature>
<dbReference type="GO" id="GO:0000155">
    <property type="term" value="F:phosphorelay sensor kinase activity"/>
    <property type="evidence" value="ECO:0007669"/>
    <property type="project" value="InterPro"/>
</dbReference>
<dbReference type="GO" id="GO:0005524">
    <property type="term" value="F:ATP binding"/>
    <property type="evidence" value="ECO:0007669"/>
    <property type="project" value="UniProtKB-KW"/>
</dbReference>
<evidence type="ECO:0000256" key="5">
    <source>
        <dbReference type="ARBA" id="ARBA00022741"/>
    </source>
</evidence>
<keyword evidence="5" id="KW-0547">Nucleotide-binding</keyword>
<feature type="transmembrane region" description="Helical" evidence="9">
    <location>
        <begin position="108"/>
        <end position="126"/>
    </location>
</feature>
<keyword evidence="8" id="KW-0902">Two-component regulatory system</keyword>
<evidence type="ECO:0000259" key="10">
    <source>
        <dbReference type="Pfam" id="PF07730"/>
    </source>
</evidence>
<dbReference type="Pfam" id="PF07730">
    <property type="entry name" value="HisKA_3"/>
    <property type="match status" value="1"/>
</dbReference>
<keyword evidence="6" id="KW-0418">Kinase</keyword>